<dbReference type="Pfam" id="PF18759">
    <property type="entry name" value="Plavaka"/>
    <property type="match status" value="1"/>
</dbReference>
<dbReference type="RefSeq" id="XP_036635607.1">
    <property type="nucleotide sequence ID" value="XM_036769762.1"/>
</dbReference>
<feature type="region of interest" description="Disordered" evidence="1">
    <location>
        <begin position="184"/>
        <end position="260"/>
    </location>
</feature>
<comment type="caution">
    <text evidence="2">The sequence shown here is derived from an EMBL/GenBank/DDBJ whole genome shotgun (WGS) entry which is preliminary data.</text>
</comment>
<dbReference type="GeneID" id="59369940"/>
<dbReference type="OrthoDB" id="3239511at2759"/>
<feature type="compositionally biased region" description="Pro residues" evidence="1">
    <location>
        <begin position="216"/>
        <end position="231"/>
    </location>
</feature>
<dbReference type="EMBL" id="JACETU010000001">
    <property type="protein sequence ID" value="KAF7439763.1"/>
    <property type="molecule type" value="Genomic_DNA"/>
</dbReference>
<feature type="compositionally biased region" description="Polar residues" evidence="1">
    <location>
        <begin position="187"/>
        <end position="198"/>
    </location>
</feature>
<organism evidence="2 3">
    <name type="scientific">Pleurotus ostreatus</name>
    <name type="common">Oyster mushroom</name>
    <name type="synonym">White-rot fungus</name>
    <dbReference type="NCBI Taxonomy" id="5322"/>
    <lineage>
        <taxon>Eukaryota</taxon>
        <taxon>Fungi</taxon>
        <taxon>Dikarya</taxon>
        <taxon>Basidiomycota</taxon>
        <taxon>Agaricomycotina</taxon>
        <taxon>Agaricomycetes</taxon>
        <taxon>Agaricomycetidae</taxon>
        <taxon>Agaricales</taxon>
        <taxon>Pleurotineae</taxon>
        <taxon>Pleurotaceae</taxon>
        <taxon>Pleurotus</taxon>
    </lineage>
</organism>
<dbReference type="InterPro" id="IPR041078">
    <property type="entry name" value="Plavaka"/>
</dbReference>
<evidence type="ECO:0000313" key="2">
    <source>
        <dbReference type="EMBL" id="KAF7439763.1"/>
    </source>
</evidence>
<feature type="compositionally biased region" description="Acidic residues" evidence="1">
    <location>
        <begin position="883"/>
        <end position="893"/>
    </location>
</feature>
<evidence type="ECO:0000256" key="1">
    <source>
        <dbReference type="SAM" id="MobiDB-lite"/>
    </source>
</evidence>
<keyword evidence="3" id="KW-1185">Reference proteome</keyword>
<proteinExistence type="predicted"/>
<accession>A0A8H7DXH9</accession>
<dbReference type="Proteomes" id="UP000623687">
    <property type="component" value="Unassembled WGS sequence"/>
</dbReference>
<feature type="region of interest" description="Disordered" evidence="1">
    <location>
        <begin position="65"/>
        <end position="86"/>
    </location>
</feature>
<protein>
    <submittedName>
        <fullName evidence="2">Uncharacterized protein</fullName>
    </submittedName>
</protein>
<name>A0A8H7DXH9_PLEOS</name>
<evidence type="ECO:0000313" key="3">
    <source>
        <dbReference type="Proteomes" id="UP000623687"/>
    </source>
</evidence>
<reference evidence="2" key="1">
    <citation type="submission" date="2019-07" db="EMBL/GenBank/DDBJ databases">
        <authorList>
            <person name="Palmer J.M."/>
        </authorList>
    </citation>
    <scope>NUCLEOTIDE SEQUENCE</scope>
    <source>
        <strain evidence="2">PC9</strain>
    </source>
</reference>
<feature type="region of interest" description="Disordered" evidence="1">
    <location>
        <begin position="878"/>
        <end position="900"/>
    </location>
</feature>
<dbReference type="VEuPathDB" id="FungiDB:PC9H_000099"/>
<dbReference type="AlphaFoldDB" id="A0A8H7DXH9"/>
<gene>
    <name evidence="2" type="ORF">PC9H_000099</name>
</gene>
<sequence length="1089" mass="123288">MGVLPYYCLLMPPRDRLMDHHSLTVQRWDFVPHQLSSPTVPRLSRTVACALPAAAHLPLQPPLKTAGPQSAHSLHQVRSHPPSQSPSIAVAQYRSRSVPQSLIVPIPYVAVARLFAVAHLWASRFSPTPRCPLFLRPLIRLVVLEGWQTLVPAQQCHLKKTNRAKDTEFLAKEKLRAAQEILKARNRNQASSTSQITSLPPAVPAPNESLAFRPLDSPPSVPSYPPSPPPLDLHGAGVDSDSSRESTPGPSPVSEGDQIQPQIDDIKCNYHPSSQRPTTVHHFHEYGLNSKAQPDYIIDDEPWRPFRTRRDFEFASIALTQSLNENAVDTLLELTYGAVGRDPSRGALTLQSYKEMMNIWKLAANKMPGFTQHSVSDVYKGKVLSYDVWRRPVWDWVMKLVQDPRLAPHFEWDAKQLFKFDGKSWIRFRDDIVTGDLWWEIQSTLPNDGKPFILIIYADKTRLSTFGTAKGYPVIARVGNLNINIRNGEGPGGGFMVGWLPIIEELAPEKGKTKWTNHKATIYHLAMGVILEDIIAHSHTGFAVKCGDGVQRSLYPCVPIKSADYEEDCVMTLTRGTGSYCPCPICLVPEDKLAIHDTTYPLRTQATMKKVYDDAMAMRTVEESNNLLKNYGLRGIDNVFWKIANSDPYRSTSFDCLHTFDGGLFDDHLFKQILLHVDALGRKSLTALDNQMMAFPRWSRLGHFKAITTLSFNDGSKSEDISKCILFAAHNILTRQVDHAGYILLKCMRHYINLRMYASLQVHTSETISAGREEVKQLSLLLQEYQEKTKPEFRKSWNFPKNHLYVHLFDDIEQKGATRNYSTKPYEKSHGGLKTTYRRRTNFKNIAPQILLIDHLKQVSDFIWDEINVLDASKKLVAPTPAPEDEDAEDDDVIASPSGHYSLGSRDKPITLADVEANHQGDAAFERFRLRLVEFLNRELDVERQPGHRYLRNPGDQLTKIHPGKYLTVNYESTVDWREDTDLLRCNPKFQGAPRYDHVIIKTARPTTLGTDIVAQLLMIFTITVNQATYDIALVHSLDRPSGIRQQKDIDLQLLRLRARPRKSAEFIFLSSILRGVLVVPDFGTGFYK</sequence>